<evidence type="ECO:0000259" key="4">
    <source>
        <dbReference type="PROSITE" id="PS50001"/>
    </source>
</evidence>
<dbReference type="GO" id="GO:0005737">
    <property type="term" value="C:cytoplasm"/>
    <property type="evidence" value="ECO:0007669"/>
    <property type="project" value="TreeGrafter"/>
</dbReference>
<dbReference type="Gene3D" id="3.30.505.10">
    <property type="entry name" value="SH2 domain"/>
    <property type="match status" value="1"/>
</dbReference>
<feature type="compositionally biased region" description="Pro residues" evidence="3">
    <location>
        <begin position="294"/>
        <end position="303"/>
    </location>
</feature>
<evidence type="ECO:0000256" key="3">
    <source>
        <dbReference type="SAM" id="MobiDB-lite"/>
    </source>
</evidence>
<dbReference type="GeneID" id="117664779"/>
<proteinExistence type="predicted"/>
<dbReference type="SUPFAM" id="SSF55550">
    <property type="entry name" value="SH2 domain"/>
    <property type="match status" value="1"/>
</dbReference>
<dbReference type="Pfam" id="PF00017">
    <property type="entry name" value="SH2"/>
    <property type="match status" value="1"/>
</dbReference>
<accession>A0A6P9BMA6</accession>
<dbReference type="PANTHER" id="PTHR14388:SF5">
    <property type="entry name" value="SH2 DOMAIN-CONTAINING PROTEIN 4A"/>
    <property type="match status" value="1"/>
</dbReference>
<evidence type="ECO:0000313" key="5">
    <source>
        <dbReference type="Proteomes" id="UP001652622"/>
    </source>
</evidence>
<dbReference type="KEGG" id="pgut:117664779"/>
<sequence length="464" mass="53181">MPGGFPAMLKQILSDMYVDPELLAELSEEQKQILFFKMRQEQVRRWKEREAVATTPKPVLKKDNGKSVQWKLGADGDIWVWIMGEHMLDKPYDLLCSEILAERVKRQSLQQVETVRRTPMEKATESSVSSPPQFLSELQPGFEILQDKKNVVQRDVPKRVENIPAVGNRRNLECIQAPVTKLRDVEQILVDDCSNSSKYNFQQNKEMPMKTTTTETRIGEEITLDYPSESIQKLDKEDPDWLESLRRSKAADERRRSLAKHARDDYKRLSLKGIRKDKAADVSQTFMREVQRKPLPPPLPPKPKNLTAKITDGKPERKQSLQRSISSSTQEGIVRWFKEEQINLRAGFEKSMDQIAPWFHGILTTKKAEEHLEGLAPGSFLIRVSEKIKGYVLSYLSAEGCKHFLIDASGDAYSFLGVDQLQHSTLADLVECHKDEPITSLGKERLQYPCGQQGQLPDYLDLFE</sequence>
<dbReference type="Proteomes" id="UP001652622">
    <property type="component" value="Unplaced"/>
</dbReference>
<dbReference type="InterPro" id="IPR036860">
    <property type="entry name" value="SH2_dom_sf"/>
</dbReference>
<dbReference type="FunFam" id="3.30.505.10:FF:000034">
    <property type="entry name" value="SH2 domain-containing protein 4A"/>
    <property type="match status" value="1"/>
</dbReference>
<dbReference type="OMA" id="NRMKTYG"/>
<dbReference type="InParanoid" id="A0A6P9BMA6"/>
<name>A0A6P9BMA6_PANGU</name>
<dbReference type="CTD" id="63898"/>
<evidence type="ECO:0000256" key="2">
    <source>
        <dbReference type="PROSITE-ProRule" id="PRU00191"/>
    </source>
</evidence>
<dbReference type="InterPro" id="IPR000980">
    <property type="entry name" value="SH2"/>
</dbReference>
<organism evidence="5 6">
    <name type="scientific">Pantherophis guttatus</name>
    <name type="common">Corn snake</name>
    <name type="synonym">Elaphe guttata</name>
    <dbReference type="NCBI Taxonomy" id="94885"/>
    <lineage>
        <taxon>Eukaryota</taxon>
        <taxon>Metazoa</taxon>
        <taxon>Chordata</taxon>
        <taxon>Craniata</taxon>
        <taxon>Vertebrata</taxon>
        <taxon>Euteleostomi</taxon>
        <taxon>Lepidosauria</taxon>
        <taxon>Squamata</taxon>
        <taxon>Bifurcata</taxon>
        <taxon>Unidentata</taxon>
        <taxon>Episquamata</taxon>
        <taxon>Toxicofera</taxon>
        <taxon>Serpentes</taxon>
        <taxon>Colubroidea</taxon>
        <taxon>Colubridae</taxon>
        <taxon>Colubrinae</taxon>
        <taxon>Pantherophis</taxon>
    </lineage>
</organism>
<reference evidence="6" key="1">
    <citation type="submission" date="2025-08" db="UniProtKB">
        <authorList>
            <consortium name="RefSeq"/>
        </authorList>
    </citation>
    <scope>IDENTIFICATION</scope>
    <source>
        <tissue evidence="6">Blood</tissue>
    </source>
</reference>
<keyword evidence="5" id="KW-1185">Reference proteome</keyword>
<dbReference type="RefSeq" id="XP_034271978.1">
    <property type="nucleotide sequence ID" value="XM_034416087.2"/>
</dbReference>
<keyword evidence="1 2" id="KW-0727">SH2 domain</keyword>
<gene>
    <name evidence="6" type="primary">SH2D4A</name>
</gene>
<dbReference type="AlphaFoldDB" id="A0A6P9BMA6"/>
<dbReference type="PROSITE" id="PS50001">
    <property type="entry name" value="SH2"/>
    <property type="match status" value="1"/>
</dbReference>
<evidence type="ECO:0000256" key="1">
    <source>
        <dbReference type="ARBA" id="ARBA00022999"/>
    </source>
</evidence>
<dbReference type="PANTHER" id="PTHR14388">
    <property type="entry name" value="T CELL-SPECIFIC ADAPTER PROTEIN TSAD"/>
    <property type="match status" value="1"/>
</dbReference>
<dbReference type="SMART" id="SM00252">
    <property type="entry name" value="SH2"/>
    <property type="match status" value="1"/>
</dbReference>
<feature type="region of interest" description="Disordered" evidence="3">
    <location>
        <begin position="280"/>
        <end position="324"/>
    </location>
</feature>
<dbReference type="FunCoup" id="A0A6P9BMA6">
    <property type="interactions" value="35"/>
</dbReference>
<evidence type="ECO:0000313" key="6">
    <source>
        <dbReference type="RefSeq" id="XP_034271978.1"/>
    </source>
</evidence>
<feature type="domain" description="SH2" evidence="4">
    <location>
        <begin position="358"/>
        <end position="450"/>
    </location>
</feature>
<protein>
    <submittedName>
        <fullName evidence="6">SH2 domain-containing protein 4A</fullName>
    </submittedName>
</protein>
<dbReference type="GO" id="GO:0019902">
    <property type="term" value="F:phosphatase binding"/>
    <property type="evidence" value="ECO:0007669"/>
    <property type="project" value="TreeGrafter"/>
</dbReference>